<dbReference type="EMBL" id="CAJMWS010000081">
    <property type="protein sequence ID" value="CAE6357602.1"/>
    <property type="molecule type" value="Genomic_DNA"/>
</dbReference>
<feature type="signal peptide" evidence="1">
    <location>
        <begin position="1"/>
        <end position="18"/>
    </location>
</feature>
<accession>A0A8H2WB38</accession>
<evidence type="ECO:0000313" key="2">
    <source>
        <dbReference type="EMBL" id="CAE6357602.1"/>
    </source>
</evidence>
<dbReference type="InterPro" id="IPR008922">
    <property type="entry name" value="Di-copper_centre_dom_sf"/>
</dbReference>
<dbReference type="Proteomes" id="UP000663846">
    <property type="component" value="Unassembled WGS sequence"/>
</dbReference>
<keyword evidence="1" id="KW-0732">Signal</keyword>
<protein>
    <submittedName>
        <fullName evidence="2">Uncharacterized protein</fullName>
    </submittedName>
</protein>
<evidence type="ECO:0000256" key="1">
    <source>
        <dbReference type="SAM" id="SignalP"/>
    </source>
</evidence>
<proteinExistence type="predicted"/>
<feature type="chain" id="PRO_5034969975" evidence="1">
    <location>
        <begin position="19"/>
        <end position="98"/>
    </location>
</feature>
<sequence length="98" mass="11141">MKFSSVFSLSAIIALTAAAKPARKCSKLEVRKEWRTFSKTERKAWIGAVNCLNKKPRTGKLQLPVDTDSYSEAKFHIAPLNESSTYYDDLVYIHMNLN</sequence>
<comment type="caution">
    <text evidence="2">The sequence shown here is derived from an EMBL/GenBank/DDBJ whole genome shotgun (WGS) entry which is preliminary data.</text>
</comment>
<name>A0A8H2WB38_9AGAM</name>
<gene>
    <name evidence="2" type="ORF">RDB_LOCUS15973</name>
</gene>
<reference evidence="2" key="1">
    <citation type="submission" date="2021-01" db="EMBL/GenBank/DDBJ databases">
        <authorList>
            <person name="Kaushik A."/>
        </authorList>
    </citation>
    <scope>NUCLEOTIDE SEQUENCE</scope>
    <source>
        <strain evidence="2">AG1-1C</strain>
    </source>
</reference>
<feature type="non-terminal residue" evidence="2">
    <location>
        <position position="1"/>
    </location>
</feature>
<dbReference type="Gene3D" id="1.10.1280.10">
    <property type="entry name" value="Di-copper center containing domain from catechol oxidase"/>
    <property type="match status" value="1"/>
</dbReference>
<evidence type="ECO:0000313" key="3">
    <source>
        <dbReference type="Proteomes" id="UP000663846"/>
    </source>
</evidence>
<dbReference type="AlphaFoldDB" id="A0A8H2WB38"/>
<dbReference type="SUPFAM" id="SSF48056">
    <property type="entry name" value="Di-copper centre-containing domain"/>
    <property type="match status" value="1"/>
</dbReference>
<organism evidence="2 3">
    <name type="scientific">Rhizoctonia solani</name>
    <dbReference type="NCBI Taxonomy" id="456999"/>
    <lineage>
        <taxon>Eukaryota</taxon>
        <taxon>Fungi</taxon>
        <taxon>Dikarya</taxon>
        <taxon>Basidiomycota</taxon>
        <taxon>Agaricomycotina</taxon>
        <taxon>Agaricomycetes</taxon>
        <taxon>Cantharellales</taxon>
        <taxon>Ceratobasidiaceae</taxon>
        <taxon>Rhizoctonia</taxon>
    </lineage>
</organism>